<evidence type="ECO:0000256" key="2">
    <source>
        <dbReference type="ARBA" id="ARBA00022448"/>
    </source>
</evidence>
<dbReference type="InterPro" id="IPR036259">
    <property type="entry name" value="MFS_trans_sf"/>
</dbReference>
<keyword evidence="3" id="KW-1003">Cell membrane</keyword>
<feature type="transmembrane region" description="Helical" evidence="7">
    <location>
        <begin position="377"/>
        <end position="398"/>
    </location>
</feature>
<accession>A0A6M0QSH7</accession>
<name>A0A6M0QSH7_9RHOB</name>
<keyword evidence="4 7" id="KW-0812">Transmembrane</keyword>
<proteinExistence type="predicted"/>
<evidence type="ECO:0000256" key="1">
    <source>
        <dbReference type="ARBA" id="ARBA00004651"/>
    </source>
</evidence>
<dbReference type="AlphaFoldDB" id="A0A6M0QSH7"/>
<comment type="subcellular location">
    <subcellularLocation>
        <location evidence="1">Cell membrane</location>
        <topology evidence="1">Multi-pass membrane protein</topology>
    </subcellularLocation>
</comment>
<keyword evidence="9" id="KW-1185">Reference proteome</keyword>
<feature type="transmembrane region" description="Helical" evidence="7">
    <location>
        <begin position="76"/>
        <end position="98"/>
    </location>
</feature>
<evidence type="ECO:0000256" key="4">
    <source>
        <dbReference type="ARBA" id="ARBA00022692"/>
    </source>
</evidence>
<keyword evidence="6 7" id="KW-0472">Membrane</keyword>
<dbReference type="GO" id="GO:0005886">
    <property type="term" value="C:plasma membrane"/>
    <property type="evidence" value="ECO:0007669"/>
    <property type="project" value="UniProtKB-SubCell"/>
</dbReference>
<feature type="transmembrane region" description="Helical" evidence="7">
    <location>
        <begin position="161"/>
        <end position="187"/>
    </location>
</feature>
<feature type="transmembrane region" description="Helical" evidence="7">
    <location>
        <begin position="258"/>
        <end position="279"/>
    </location>
</feature>
<dbReference type="Pfam" id="PF05977">
    <property type="entry name" value="MFS_3"/>
    <property type="match status" value="1"/>
</dbReference>
<evidence type="ECO:0000256" key="7">
    <source>
        <dbReference type="SAM" id="Phobius"/>
    </source>
</evidence>
<sequence>MTTSLWKSRNYRLLFASAAATNIGDGLAAVAVPWLATLLTGDPLLIGLVAAARHLPWFLFALPAGVVTDRYDHRHILIAADTLRVGLVTALVALALLAGPGTGPVLLMAGLTFLLGTAEVLRDNTAQTFLPSVVAKPQLERANGTLWATEQLAGQLLGPPLAGFLIGLAVALPFGIQTGLLVAAIGLTAAMRLGPREGGQAVLPPIAALKEGILWLWRDRELRRLAFLLGGFNFLGYGFWAVFVLYGQRVLRLDAFGYGTLLTAAACGGLAATLIGPWVLRHMAPATAIVTGMAGFTVASATLALGAPLWLVAGVLVLDGFTGMLWNIAQVSYRQRHIPGPLLGRVNSAFRFLGTGPAAFGAFVFGALIALGEGAGAVLLPYGLAALLAAALTLYAAFRLRLE</sequence>
<evidence type="ECO:0000256" key="6">
    <source>
        <dbReference type="ARBA" id="ARBA00023136"/>
    </source>
</evidence>
<feature type="transmembrane region" description="Helical" evidence="7">
    <location>
        <begin position="225"/>
        <end position="246"/>
    </location>
</feature>
<feature type="transmembrane region" description="Helical" evidence="7">
    <location>
        <begin position="286"/>
        <end position="304"/>
    </location>
</feature>
<organism evidence="8 9">
    <name type="scientific">Tabrizicola oligotrophica</name>
    <dbReference type="NCBI Taxonomy" id="2710650"/>
    <lineage>
        <taxon>Bacteria</taxon>
        <taxon>Pseudomonadati</taxon>
        <taxon>Pseudomonadota</taxon>
        <taxon>Alphaproteobacteria</taxon>
        <taxon>Rhodobacterales</taxon>
        <taxon>Paracoccaceae</taxon>
        <taxon>Tabrizicola</taxon>
    </lineage>
</organism>
<dbReference type="EMBL" id="JAAIVJ010000003">
    <property type="protein sequence ID" value="NEY89941.1"/>
    <property type="molecule type" value="Genomic_DNA"/>
</dbReference>
<dbReference type="InterPro" id="IPR010290">
    <property type="entry name" value="TM_effector"/>
</dbReference>
<dbReference type="SUPFAM" id="SSF103473">
    <property type="entry name" value="MFS general substrate transporter"/>
    <property type="match status" value="1"/>
</dbReference>
<evidence type="ECO:0000256" key="3">
    <source>
        <dbReference type="ARBA" id="ARBA00022475"/>
    </source>
</evidence>
<feature type="transmembrane region" description="Helical" evidence="7">
    <location>
        <begin position="310"/>
        <end position="329"/>
    </location>
</feature>
<dbReference type="CDD" id="cd06173">
    <property type="entry name" value="MFS_MefA_like"/>
    <property type="match status" value="1"/>
</dbReference>
<dbReference type="PANTHER" id="PTHR23513:SF11">
    <property type="entry name" value="STAPHYLOFERRIN A TRANSPORTER"/>
    <property type="match status" value="1"/>
</dbReference>
<evidence type="ECO:0000256" key="5">
    <source>
        <dbReference type="ARBA" id="ARBA00022989"/>
    </source>
</evidence>
<keyword evidence="2" id="KW-0813">Transport</keyword>
<evidence type="ECO:0000313" key="9">
    <source>
        <dbReference type="Proteomes" id="UP000477782"/>
    </source>
</evidence>
<feature type="transmembrane region" description="Helical" evidence="7">
    <location>
        <begin position="44"/>
        <end position="64"/>
    </location>
</feature>
<protein>
    <submittedName>
        <fullName evidence="8">MFS transporter</fullName>
    </submittedName>
</protein>
<dbReference type="PANTHER" id="PTHR23513">
    <property type="entry name" value="INTEGRAL MEMBRANE EFFLUX PROTEIN-RELATED"/>
    <property type="match status" value="1"/>
</dbReference>
<feature type="transmembrane region" description="Helical" evidence="7">
    <location>
        <begin position="350"/>
        <end position="371"/>
    </location>
</feature>
<comment type="caution">
    <text evidence="8">The sequence shown here is derived from an EMBL/GenBank/DDBJ whole genome shotgun (WGS) entry which is preliminary data.</text>
</comment>
<dbReference type="Gene3D" id="1.20.1250.20">
    <property type="entry name" value="MFS general substrate transporter like domains"/>
    <property type="match status" value="1"/>
</dbReference>
<dbReference type="RefSeq" id="WP_164623992.1">
    <property type="nucleotide sequence ID" value="NZ_JAAIVJ010000003.1"/>
</dbReference>
<gene>
    <name evidence="8" type="ORF">G4Z14_06480</name>
</gene>
<keyword evidence="5 7" id="KW-1133">Transmembrane helix</keyword>
<dbReference type="Proteomes" id="UP000477782">
    <property type="component" value="Unassembled WGS sequence"/>
</dbReference>
<reference evidence="8 9" key="1">
    <citation type="submission" date="2020-02" db="EMBL/GenBank/DDBJ databases">
        <authorList>
            <person name="Chen W.-M."/>
        </authorList>
    </citation>
    <scope>NUCLEOTIDE SEQUENCE [LARGE SCALE GENOMIC DNA]</scope>
    <source>
        <strain evidence="8 9">KMS-5</strain>
    </source>
</reference>
<evidence type="ECO:0000313" key="8">
    <source>
        <dbReference type="EMBL" id="NEY89941.1"/>
    </source>
</evidence>